<dbReference type="EMBL" id="JAUSUD010000001">
    <property type="protein sequence ID" value="MDQ0229106.1"/>
    <property type="molecule type" value="Genomic_DNA"/>
</dbReference>
<feature type="domain" description="SnoaL-like" evidence="1">
    <location>
        <begin position="10"/>
        <end position="122"/>
    </location>
</feature>
<proteinExistence type="predicted"/>
<comment type="caution">
    <text evidence="2">The sequence shown here is derived from an EMBL/GenBank/DDBJ whole genome shotgun (WGS) entry which is preliminary data.</text>
</comment>
<dbReference type="Proteomes" id="UP001234495">
    <property type="component" value="Unassembled WGS sequence"/>
</dbReference>
<evidence type="ECO:0000259" key="1">
    <source>
        <dbReference type="Pfam" id="PF12680"/>
    </source>
</evidence>
<protein>
    <submittedName>
        <fullName evidence="2">Ketosteroid isomerase-like protein</fullName>
    </submittedName>
</protein>
<evidence type="ECO:0000313" key="3">
    <source>
        <dbReference type="Proteomes" id="UP001234495"/>
    </source>
</evidence>
<accession>A0ABT9ZA28</accession>
<gene>
    <name evidence="2" type="ORF">J2S19_000356</name>
</gene>
<evidence type="ECO:0000313" key="2">
    <source>
        <dbReference type="EMBL" id="MDQ0229106.1"/>
    </source>
</evidence>
<keyword evidence="3" id="KW-1185">Reference proteome</keyword>
<dbReference type="Gene3D" id="3.10.450.50">
    <property type="match status" value="1"/>
</dbReference>
<organism evidence="2 3">
    <name type="scientific">Metabacillus malikii</name>
    <dbReference type="NCBI Taxonomy" id="1504265"/>
    <lineage>
        <taxon>Bacteria</taxon>
        <taxon>Bacillati</taxon>
        <taxon>Bacillota</taxon>
        <taxon>Bacilli</taxon>
        <taxon>Bacillales</taxon>
        <taxon>Bacillaceae</taxon>
        <taxon>Metabacillus</taxon>
    </lineage>
</organism>
<name>A0ABT9ZA28_9BACI</name>
<reference evidence="2 3" key="1">
    <citation type="submission" date="2023-07" db="EMBL/GenBank/DDBJ databases">
        <title>Genomic Encyclopedia of Type Strains, Phase IV (KMG-IV): sequencing the most valuable type-strain genomes for metagenomic binning, comparative biology and taxonomic classification.</title>
        <authorList>
            <person name="Goeker M."/>
        </authorList>
    </citation>
    <scope>NUCLEOTIDE SEQUENCE [LARGE SCALE GENOMIC DNA]</scope>
    <source>
        <strain evidence="2 3">DSM 29005</strain>
    </source>
</reference>
<dbReference type="SUPFAM" id="SSF54427">
    <property type="entry name" value="NTF2-like"/>
    <property type="match status" value="1"/>
</dbReference>
<dbReference type="InterPro" id="IPR037401">
    <property type="entry name" value="SnoaL-like"/>
</dbReference>
<dbReference type="Pfam" id="PF12680">
    <property type="entry name" value="SnoaL_2"/>
    <property type="match status" value="1"/>
</dbReference>
<sequence length="127" mass="14295">MNTNEIKQLIEKYIYAYNGFDIEGMIKLLHTDIQFRNYTNGVVDTEAKGIEAFRELAEHAANLFTSRCQTITDFAVINDKIIVGIDYVGILAVDLSVGRKAGDELRLKGKSVFQVKDGKIVDIEDYS</sequence>
<dbReference type="RefSeq" id="WP_307336250.1">
    <property type="nucleotide sequence ID" value="NZ_JAUSUD010000001.1"/>
</dbReference>
<dbReference type="InterPro" id="IPR032710">
    <property type="entry name" value="NTF2-like_dom_sf"/>
</dbReference>